<evidence type="ECO:0000313" key="3">
    <source>
        <dbReference type="Proteomes" id="UP000295497"/>
    </source>
</evidence>
<dbReference type="Gene3D" id="1.10.10.10">
    <property type="entry name" value="Winged helix-like DNA-binding domain superfamily/Winged helix DNA-binding domain"/>
    <property type="match status" value="1"/>
</dbReference>
<dbReference type="AlphaFoldDB" id="A0A4P2QUZ7"/>
<organism evidence="2 3">
    <name type="scientific">Sorangium cellulosum</name>
    <name type="common">Polyangium cellulosum</name>
    <dbReference type="NCBI Taxonomy" id="56"/>
    <lineage>
        <taxon>Bacteria</taxon>
        <taxon>Pseudomonadati</taxon>
        <taxon>Myxococcota</taxon>
        <taxon>Polyangia</taxon>
        <taxon>Polyangiales</taxon>
        <taxon>Polyangiaceae</taxon>
        <taxon>Sorangium</taxon>
    </lineage>
</organism>
<dbReference type="EMBL" id="CP012672">
    <property type="protein sequence ID" value="AUX34230.1"/>
    <property type="molecule type" value="Genomic_DNA"/>
</dbReference>
<proteinExistence type="predicted"/>
<protein>
    <recommendedName>
        <fullName evidence="1">RNA polymerase sigma-70 ECF-like HTH domain-containing protein</fullName>
    </recommendedName>
</protein>
<dbReference type="Pfam" id="PF07638">
    <property type="entry name" value="Sigma70_ECF"/>
    <property type="match status" value="1"/>
</dbReference>
<dbReference type="InterPro" id="IPR036388">
    <property type="entry name" value="WH-like_DNA-bd_sf"/>
</dbReference>
<dbReference type="InterPro" id="IPR053812">
    <property type="entry name" value="HTH_Sigma70_ECF-like"/>
</dbReference>
<dbReference type="SUPFAM" id="SSF88659">
    <property type="entry name" value="Sigma3 and sigma4 domains of RNA polymerase sigma factors"/>
    <property type="match status" value="1"/>
</dbReference>
<evidence type="ECO:0000313" key="2">
    <source>
        <dbReference type="EMBL" id="AUX34230.1"/>
    </source>
</evidence>
<name>A0A4P2QUZ7_SORCE</name>
<evidence type="ECO:0000259" key="1">
    <source>
        <dbReference type="Pfam" id="PF07638"/>
    </source>
</evidence>
<accession>A0A4P2QUZ7</accession>
<feature type="domain" description="RNA polymerase sigma-70 ECF-like HTH" evidence="1">
    <location>
        <begin position="6"/>
        <end position="39"/>
    </location>
</feature>
<dbReference type="Proteomes" id="UP000295497">
    <property type="component" value="Chromosome"/>
</dbReference>
<reference evidence="2 3" key="1">
    <citation type="submission" date="2015-09" db="EMBL/GenBank/DDBJ databases">
        <title>Sorangium comparison.</title>
        <authorList>
            <person name="Zaburannyi N."/>
            <person name="Bunk B."/>
            <person name="Overmann J."/>
            <person name="Mueller R."/>
        </authorList>
    </citation>
    <scope>NUCLEOTIDE SEQUENCE [LARGE SCALE GENOMIC DNA]</scope>
    <source>
        <strain evidence="2 3">So ce836</strain>
    </source>
</reference>
<dbReference type="InterPro" id="IPR013324">
    <property type="entry name" value="RNA_pol_sigma_r3/r4-like"/>
</dbReference>
<gene>
    <name evidence="2" type="ORF">SOCE836_064010</name>
</gene>
<sequence>MALVATGLEMHEIAEALGIPRPTVATRLRLARRLFARSLTRWRRWSR</sequence>